<keyword evidence="2" id="KW-0805">Transcription regulation</keyword>
<evidence type="ECO:0000313" key="6">
    <source>
        <dbReference type="EMBL" id="WNC67083.1"/>
    </source>
</evidence>
<evidence type="ECO:0000256" key="3">
    <source>
        <dbReference type="ARBA" id="ARBA00023125"/>
    </source>
</evidence>
<dbReference type="Proteomes" id="UP001248581">
    <property type="component" value="Chromosome"/>
</dbReference>
<dbReference type="InterPro" id="IPR036390">
    <property type="entry name" value="WH_DNA-bd_sf"/>
</dbReference>
<dbReference type="InterPro" id="IPR036388">
    <property type="entry name" value="WH-like_DNA-bd_sf"/>
</dbReference>
<dbReference type="Gene3D" id="1.10.10.10">
    <property type="entry name" value="Winged helix-like DNA-binding domain superfamily/Winged helix DNA-binding domain"/>
    <property type="match status" value="1"/>
</dbReference>
<dbReference type="SUPFAM" id="SSF53850">
    <property type="entry name" value="Periplasmic binding protein-like II"/>
    <property type="match status" value="1"/>
</dbReference>
<dbReference type="PANTHER" id="PTHR30118:SF15">
    <property type="entry name" value="TRANSCRIPTIONAL REGULATORY PROTEIN"/>
    <property type="match status" value="1"/>
</dbReference>
<feature type="domain" description="HTH lysR-type" evidence="5">
    <location>
        <begin position="20"/>
        <end position="77"/>
    </location>
</feature>
<gene>
    <name evidence="6" type="ORF">RI845_11165</name>
</gene>
<dbReference type="PROSITE" id="PS50931">
    <property type="entry name" value="HTH_LYSR"/>
    <property type="match status" value="1"/>
</dbReference>
<evidence type="ECO:0000313" key="7">
    <source>
        <dbReference type="Proteomes" id="UP001248581"/>
    </source>
</evidence>
<protein>
    <submittedName>
        <fullName evidence="6">LysR family transcriptional regulator</fullName>
    </submittedName>
</protein>
<keyword evidence="4" id="KW-0804">Transcription</keyword>
<dbReference type="PRINTS" id="PR00039">
    <property type="entry name" value="HTHLYSR"/>
</dbReference>
<proteinExistence type="inferred from homology"/>
<accession>A0ABY9TE57</accession>
<evidence type="ECO:0000259" key="5">
    <source>
        <dbReference type="PROSITE" id="PS50931"/>
    </source>
</evidence>
<dbReference type="PANTHER" id="PTHR30118">
    <property type="entry name" value="HTH-TYPE TRANSCRIPTIONAL REGULATOR LEUO-RELATED"/>
    <property type="match status" value="1"/>
</dbReference>
<dbReference type="Pfam" id="PF00126">
    <property type="entry name" value="HTH_1"/>
    <property type="match status" value="1"/>
</dbReference>
<organism evidence="6 7">
    <name type="scientific">Thalassotalea nanhaiensis</name>
    <dbReference type="NCBI Taxonomy" id="3065648"/>
    <lineage>
        <taxon>Bacteria</taxon>
        <taxon>Pseudomonadati</taxon>
        <taxon>Pseudomonadota</taxon>
        <taxon>Gammaproteobacteria</taxon>
        <taxon>Alteromonadales</taxon>
        <taxon>Colwelliaceae</taxon>
        <taxon>Thalassotalea</taxon>
    </lineage>
</organism>
<evidence type="ECO:0000256" key="2">
    <source>
        <dbReference type="ARBA" id="ARBA00023015"/>
    </source>
</evidence>
<reference evidence="7" key="1">
    <citation type="submission" date="2023-09" db="EMBL/GenBank/DDBJ databases">
        <authorList>
            <person name="Li S."/>
            <person name="Li X."/>
            <person name="Zhang C."/>
            <person name="Zhao Z."/>
        </authorList>
    </citation>
    <scope>NUCLEOTIDE SEQUENCE [LARGE SCALE GENOMIC DNA]</scope>
    <source>
        <strain evidence="7">SQ345</strain>
    </source>
</reference>
<dbReference type="SUPFAM" id="SSF46785">
    <property type="entry name" value="Winged helix' DNA-binding domain"/>
    <property type="match status" value="1"/>
</dbReference>
<dbReference type="EMBL" id="CP134146">
    <property type="protein sequence ID" value="WNC67083.1"/>
    <property type="molecule type" value="Genomic_DNA"/>
</dbReference>
<dbReference type="Pfam" id="PF03466">
    <property type="entry name" value="LysR_substrate"/>
    <property type="match status" value="1"/>
</dbReference>
<dbReference type="Gene3D" id="3.40.190.10">
    <property type="entry name" value="Periplasmic binding protein-like II"/>
    <property type="match status" value="2"/>
</dbReference>
<dbReference type="InterPro" id="IPR000847">
    <property type="entry name" value="LysR_HTH_N"/>
</dbReference>
<dbReference type="RefSeq" id="WP_348386247.1">
    <property type="nucleotide sequence ID" value="NZ_CP134146.1"/>
</dbReference>
<dbReference type="InterPro" id="IPR005119">
    <property type="entry name" value="LysR_subst-bd"/>
</dbReference>
<comment type="similarity">
    <text evidence="1">Belongs to the LysR transcriptional regulatory family.</text>
</comment>
<evidence type="ECO:0000256" key="4">
    <source>
        <dbReference type="ARBA" id="ARBA00023163"/>
    </source>
</evidence>
<keyword evidence="7" id="KW-1185">Reference proteome</keyword>
<sequence length="321" mass="36507">MSNIILVHKMKILEQKLSRIDLNLLVSLSVLLKERHVGRAAEILFITQPAMSRTLQRLRDLFDDQLFYRTSVGISPTAKALELERILPETLESLNNILSSEEFEPSTCEQSFSISIPSMLSHNVILPLFNLLHKEAPNVQLTESTAKSNPFELLEAGTLDFAIHVAKDIPPRFNAMFIGTVKPVIFARKGHPLVGSEKATLDECLEYDFVALHVENNQSAKFTGPVEFMLAKKGASKEPIYKTSQLQMLLEIMENSDCLFVGPSLLGSSPDLINRFKPVYEFNLPKKDMIEFFLLEHKRSENSKAHQWFKSKLLNQIEKFY</sequence>
<keyword evidence="3" id="KW-0238">DNA-binding</keyword>
<name>A0ABY9TE57_9GAMM</name>
<dbReference type="InterPro" id="IPR050389">
    <property type="entry name" value="LysR-type_TF"/>
</dbReference>
<evidence type="ECO:0000256" key="1">
    <source>
        <dbReference type="ARBA" id="ARBA00009437"/>
    </source>
</evidence>